<dbReference type="GO" id="GO:0019005">
    <property type="term" value="C:SCF ubiquitin ligase complex"/>
    <property type="evidence" value="ECO:0007669"/>
    <property type="project" value="TreeGrafter"/>
</dbReference>
<dbReference type="GO" id="GO:0031146">
    <property type="term" value="P:SCF-dependent proteasomal ubiquitin-dependent protein catabolic process"/>
    <property type="evidence" value="ECO:0007669"/>
    <property type="project" value="TreeGrafter"/>
</dbReference>
<dbReference type="SUPFAM" id="SSF52047">
    <property type="entry name" value="RNI-like"/>
    <property type="match status" value="1"/>
</dbReference>
<dbReference type="PANTHER" id="PTHR13318">
    <property type="entry name" value="PARTNER OF PAIRED, ISOFORM B-RELATED"/>
    <property type="match status" value="1"/>
</dbReference>
<dbReference type="InterPro" id="IPR032675">
    <property type="entry name" value="LRR_dom_sf"/>
</dbReference>
<dbReference type="Proteomes" id="UP001381693">
    <property type="component" value="Unassembled WGS sequence"/>
</dbReference>
<keyword evidence="2" id="KW-1185">Reference proteome</keyword>
<dbReference type="Gene3D" id="3.80.10.10">
    <property type="entry name" value="Ribonuclease Inhibitor"/>
    <property type="match status" value="1"/>
</dbReference>
<dbReference type="EMBL" id="JAXCGZ010022896">
    <property type="protein sequence ID" value="KAK7021400.1"/>
    <property type="molecule type" value="Genomic_DNA"/>
</dbReference>
<protein>
    <submittedName>
        <fullName evidence="1">Uncharacterized protein</fullName>
    </submittedName>
</protein>
<evidence type="ECO:0000313" key="1">
    <source>
        <dbReference type="EMBL" id="KAK7021400.1"/>
    </source>
</evidence>
<organism evidence="1 2">
    <name type="scientific">Halocaridina rubra</name>
    <name type="common">Hawaiian red shrimp</name>
    <dbReference type="NCBI Taxonomy" id="373956"/>
    <lineage>
        <taxon>Eukaryota</taxon>
        <taxon>Metazoa</taxon>
        <taxon>Ecdysozoa</taxon>
        <taxon>Arthropoda</taxon>
        <taxon>Crustacea</taxon>
        <taxon>Multicrustacea</taxon>
        <taxon>Malacostraca</taxon>
        <taxon>Eumalacostraca</taxon>
        <taxon>Eucarida</taxon>
        <taxon>Decapoda</taxon>
        <taxon>Pleocyemata</taxon>
        <taxon>Caridea</taxon>
        <taxon>Atyoidea</taxon>
        <taxon>Atyidae</taxon>
        <taxon>Halocaridina</taxon>
    </lineage>
</organism>
<name>A0AAN8WMB2_HALRR</name>
<proteinExistence type="predicted"/>
<comment type="caution">
    <text evidence="1">The sequence shown here is derived from an EMBL/GenBank/DDBJ whole genome shotgun (WGS) entry which is preliminary data.</text>
</comment>
<sequence>MALANLPLPRLPLALARHQEVMPLAPYKPAPPPTVPPTVINLKEMCSKFWLERIQYVLRRDIPKPKVFAVQRFLEDLPRDLRAMMIHNALKAGGLHLRHGSRELAAINRALVLLTPEINVMEPVYLTLPRPGPDGIDWPLDVELLLRNGDGLTHLVLTMPPLLTDAVRRVFTDLCRTCKKLRKVRLVDASDDAIVLLTRHCRYITHLDVSGSAGVTDEGMDRMIVNLRWGEGVKSEVRMRLIDVGGTSVTQEGVSSLLNRLPELASMGSMDVVEALKMVDEISEGTVVTALEEVNVRCVTVGTLQLLRRMCPSLTSMNATINFTGTTLNDLRLIPGLRHLRLSVREPFLLSPAALYEFSWALGTQLLTLRVEGDVYFEVDLGTLAGNCPHLEELALPAVTVPSKESLTALTTVSNIALAKLQ</sequence>
<feature type="non-terminal residue" evidence="1">
    <location>
        <position position="422"/>
    </location>
</feature>
<dbReference type="AlphaFoldDB" id="A0AAN8WMB2"/>
<gene>
    <name evidence="1" type="ORF">SK128_014712</name>
</gene>
<accession>A0AAN8WMB2</accession>
<reference evidence="1 2" key="1">
    <citation type="submission" date="2023-11" db="EMBL/GenBank/DDBJ databases">
        <title>Halocaridina rubra genome assembly.</title>
        <authorList>
            <person name="Smith C."/>
        </authorList>
    </citation>
    <scope>NUCLEOTIDE SEQUENCE [LARGE SCALE GENOMIC DNA]</scope>
    <source>
        <strain evidence="1">EP-1</strain>
        <tissue evidence="1">Whole</tissue>
    </source>
</reference>
<evidence type="ECO:0000313" key="2">
    <source>
        <dbReference type="Proteomes" id="UP001381693"/>
    </source>
</evidence>